<feature type="region of interest" description="Disordered" evidence="5">
    <location>
        <begin position="1"/>
        <end position="26"/>
    </location>
</feature>
<dbReference type="PANTHER" id="PTHR44267">
    <property type="entry name" value="WD REPEAT-CONTAINING PROTEIN 43"/>
    <property type="match status" value="1"/>
</dbReference>
<evidence type="ECO:0000256" key="1">
    <source>
        <dbReference type="ARBA" id="ARBA00004123"/>
    </source>
</evidence>
<comment type="similarity">
    <text evidence="3">Belongs to the UTP5 family.</text>
</comment>
<keyword evidence="2" id="KW-0539">Nucleus</keyword>
<dbReference type="Proteomes" id="UP000717328">
    <property type="component" value="Unassembled WGS sequence"/>
</dbReference>
<sequence length="772" mass="83408">MAPSIKSKKRTKQSQGHPVSTSAISQPVVEDASHLTAQSSFSPSGNYFALLSLSVDKHRLRVYSTVTCQSLAEHIIDSACVSALTWSTFDLSEGEGSSTPDFSPSKKKRRKKDSLIAEKRTESKAIEVVILGLSDGSILFFSPNHGRVLRTLSHPSSTAEILALAVIESSEKTLTVWTSGADGAVRLWNAHKNEFLVSWKTDDRIPYTCVALRPVRQEGHVDVLAAHHSIRLLSISSEIEDLMSEKPAQIASFTGHASPIRQIKWDASDTPSTRFLSFAEADRSLYIWEVPEGSSTDGKAIASIHLDSDARTFALSVTEKSHNTTKRQTLLTISASGKISLFPIPLELVTSPGSKQKLPTLLSRSNITVTSKSASTTKVVDAVFLDDHGSIKVARLVGGIRPVFDVVRYLDTSGEFILDVVLEDVEDVSLADNQLTASTQRYAENPVLTVGSGVQLGQNEEMDDLDLRDVDGNLDVDLAELTLGQRLTALSGAEAQLSISDDELAPKESKSSKKKSQATETNIVPTNSLTRTLIQALHSSDSRLLETCLAHSDPTLIRNTVRRLPPQLAVPLITACVERLGRGARAGNMKGGGGGASSQRGMGLITWVKTTLTIHSGHLMTIPDLVARLSGLHATLASRLTLQDSLLSLSGRLDMVISQIELRSSATPALLAPRKGKEPSKVQAAELKRYIEGESDDNESNDEQMHVEVGSDDDEGSVEDVELGGSSDEDEELSGDEGEGDDDDDDDDEGPTMNGFIDDEAEEYSDEDEDSE</sequence>
<dbReference type="GO" id="GO:0032040">
    <property type="term" value="C:small-subunit processome"/>
    <property type="evidence" value="ECO:0007669"/>
    <property type="project" value="UniProtKB-ARBA"/>
</dbReference>
<accession>A0A9P7KL39</accession>
<evidence type="ECO:0000256" key="5">
    <source>
        <dbReference type="SAM" id="MobiDB-lite"/>
    </source>
</evidence>
<dbReference type="EMBL" id="JABCKI010000013">
    <property type="protein sequence ID" value="KAG5654298.1"/>
    <property type="molecule type" value="Genomic_DNA"/>
</dbReference>
<dbReference type="Gene3D" id="2.130.10.10">
    <property type="entry name" value="YVTN repeat-like/Quinoprotein amine dehydrogenase"/>
    <property type="match status" value="1"/>
</dbReference>
<feature type="compositionally biased region" description="Acidic residues" evidence="5">
    <location>
        <begin position="757"/>
        <end position="772"/>
    </location>
</feature>
<comment type="caution">
    <text evidence="7">The sequence shown here is derived from an EMBL/GenBank/DDBJ whole genome shotgun (WGS) entry which is preliminary data.</text>
</comment>
<organism evidence="7 8">
    <name type="scientific">Sphagnurus paluster</name>
    <dbReference type="NCBI Taxonomy" id="117069"/>
    <lineage>
        <taxon>Eukaryota</taxon>
        <taxon>Fungi</taxon>
        <taxon>Dikarya</taxon>
        <taxon>Basidiomycota</taxon>
        <taxon>Agaricomycotina</taxon>
        <taxon>Agaricomycetes</taxon>
        <taxon>Agaricomycetidae</taxon>
        <taxon>Agaricales</taxon>
        <taxon>Tricholomatineae</taxon>
        <taxon>Lyophyllaceae</taxon>
        <taxon>Sphagnurus</taxon>
    </lineage>
</organism>
<comment type="subcellular location">
    <subcellularLocation>
        <location evidence="1">Nucleus</location>
    </subcellularLocation>
</comment>
<name>A0A9P7KL39_9AGAR</name>
<proteinExistence type="inferred from homology"/>
<evidence type="ECO:0000313" key="7">
    <source>
        <dbReference type="EMBL" id="KAG5654298.1"/>
    </source>
</evidence>
<dbReference type="InterPro" id="IPR052414">
    <property type="entry name" value="U3_snoRNA-assoc_WDR"/>
</dbReference>
<evidence type="ECO:0000259" key="6">
    <source>
        <dbReference type="Pfam" id="PF04003"/>
    </source>
</evidence>
<feature type="compositionally biased region" description="Acidic residues" evidence="5">
    <location>
        <begin position="710"/>
        <end position="750"/>
    </location>
</feature>
<feature type="region of interest" description="Disordered" evidence="5">
    <location>
        <begin position="91"/>
        <end position="114"/>
    </location>
</feature>
<gene>
    <name evidence="7" type="ORF">H0H81_005147</name>
</gene>
<dbReference type="SUPFAM" id="SSF50978">
    <property type="entry name" value="WD40 repeat-like"/>
    <property type="match status" value="1"/>
</dbReference>
<feature type="compositionally biased region" description="Acidic residues" evidence="5">
    <location>
        <begin position="693"/>
        <end position="702"/>
    </location>
</feature>
<dbReference type="OrthoDB" id="30195at2759"/>
<dbReference type="PANTHER" id="PTHR44267:SF1">
    <property type="entry name" value="WD REPEAT-CONTAINING PROTEIN 43"/>
    <property type="match status" value="1"/>
</dbReference>
<reference evidence="7" key="2">
    <citation type="submission" date="2021-10" db="EMBL/GenBank/DDBJ databases">
        <title>Phylogenomics reveals ancestral predisposition of the termite-cultivated fungus Termitomyces towards a domesticated lifestyle.</title>
        <authorList>
            <person name="Auxier B."/>
            <person name="Grum-Grzhimaylo A."/>
            <person name="Cardenas M.E."/>
            <person name="Lodge J.D."/>
            <person name="Laessoe T."/>
            <person name="Pedersen O."/>
            <person name="Smith M.E."/>
            <person name="Kuyper T.W."/>
            <person name="Franco-Molano E.A."/>
            <person name="Baroni T.J."/>
            <person name="Aanen D.K."/>
        </authorList>
    </citation>
    <scope>NUCLEOTIDE SEQUENCE</scope>
    <source>
        <strain evidence="7">D49</strain>
    </source>
</reference>
<dbReference type="InterPro" id="IPR007148">
    <property type="entry name" value="SSU_processome_Utp12"/>
</dbReference>
<evidence type="ECO:0000256" key="3">
    <source>
        <dbReference type="ARBA" id="ARBA00038335"/>
    </source>
</evidence>
<dbReference type="GO" id="GO:0000462">
    <property type="term" value="P:maturation of SSU-rRNA from tricistronic rRNA transcript (SSU-rRNA, 5.8S rRNA, LSU-rRNA)"/>
    <property type="evidence" value="ECO:0007669"/>
    <property type="project" value="TreeGrafter"/>
</dbReference>
<feature type="region of interest" description="Disordered" evidence="5">
    <location>
        <begin position="691"/>
        <end position="772"/>
    </location>
</feature>
<dbReference type="AlphaFoldDB" id="A0A9P7KL39"/>
<evidence type="ECO:0000313" key="8">
    <source>
        <dbReference type="Proteomes" id="UP000717328"/>
    </source>
</evidence>
<dbReference type="PROSITE" id="PS50082">
    <property type="entry name" value="WD_REPEATS_2"/>
    <property type="match status" value="1"/>
</dbReference>
<feature type="compositionally biased region" description="Basic residues" evidence="5">
    <location>
        <begin position="1"/>
        <end position="12"/>
    </location>
</feature>
<feature type="domain" description="Small-subunit processome Utp12" evidence="6">
    <location>
        <begin position="541"/>
        <end position="657"/>
    </location>
</feature>
<feature type="region of interest" description="Disordered" evidence="5">
    <location>
        <begin position="501"/>
        <end position="523"/>
    </location>
</feature>
<dbReference type="InterPro" id="IPR001680">
    <property type="entry name" value="WD40_rpt"/>
</dbReference>
<reference evidence="7" key="1">
    <citation type="submission" date="2021-02" db="EMBL/GenBank/DDBJ databases">
        <authorList>
            <person name="Nieuwenhuis M."/>
            <person name="Van De Peppel L.J.J."/>
        </authorList>
    </citation>
    <scope>NUCLEOTIDE SEQUENCE</scope>
    <source>
        <strain evidence="7">D49</strain>
    </source>
</reference>
<evidence type="ECO:0000256" key="4">
    <source>
        <dbReference type="PROSITE-ProRule" id="PRU00221"/>
    </source>
</evidence>
<feature type="compositionally biased region" description="Polar residues" evidence="5">
    <location>
        <begin position="91"/>
        <end position="102"/>
    </location>
</feature>
<keyword evidence="8" id="KW-1185">Reference proteome</keyword>
<dbReference type="SMART" id="SM00320">
    <property type="entry name" value="WD40"/>
    <property type="match status" value="2"/>
</dbReference>
<protein>
    <recommendedName>
        <fullName evidence="6">Small-subunit processome Utp12 domain-containing protein</fullName>
    </recommendedName>
</protein>
<dbReference type="InterPro" id="IPR036322">
    <property type="entry name" value="WD40_repeat_dom_sf"/>
</dbReference>
<dbReference type="Pfam" id="PF04003">
    <property type="entry name" value="Utp12"/>
    <property type="match status" value="1"/>
</dbReference>
<dbReference type="InterPro" id="IPR015943">
    <property type="entry name" value="WD40/YVTN_repeat-like_dom_sf"/>
</dbReference>
<feature type="repeat" description="WD" evidence="4">
    <location>
        <begin position="253"/>
        <end position="298"/>
    </location>
</feature>
<evidence type="ECO:0000256" key="2">
    <source>
        <dbReference type="ARBA" id="ARBA00023242"/>
    </source>
</evidence>
<keyword evidence="4" id="KW-0853">WD repeat</keyword>
<feature type="compositionally biased region" description="Polar residues" evidence="5">
    <location>
        <begin position="13"/>
        <end position="25"/>
    </location>
</feature>